<proteinExistence type="inferred from homology"/>
<dbReference type="GO" id="GO:0016020">
    <property type="term" value="C:membrane"/>
    <property type="evidence" value="ECO:0007669"/>
    <property type="project" value="TreeGrafter"/>
</dbReference>
<dbReference type="GeneTree" id="ENSGT00940000157889"/>
<dbReference type="InterPro" id="IPR012461">
    <property type="entry name" value="SACK1"/>
</dbReference>
<evidence type="ECO:0000256" key="3">
    <source>
        <dbReference type="ARBA" id="ARBA00022490"/>
    </source>
</evidence>
<feature type="compositionally biased region" description="Low complexity" evidence="4">
    <location>
        <begin position="525"/>
        <end position="536"/>
    </location>
</feature>
<dbReference type="AlphaFoldDB" id="A0A8C9VUH4"/>
<feature type="region of interest" description="Disordered" evidence="4">
    <location>
        <begin position="70"/>
        <end position="97"/>
    </location>
</feature>
<feature type="region of interest" description="Disordered" evidence="4">
    <location>
        <begin position="812"/>
        <end position="853"/>
    </location>
</feature>
<dbReference type="FunFam" id="3.30.870.10:FF:000004">
    <property type="entry name" value="protein FAM83H isoform X2"/>
    <property type="match status" value="1"/>
</dbReference>
<feature type="compositionally biased region" description="Polar residues" evidence="4">
    <location>
        <begin position="537"/>
        <end position="557"/>
    </location>
</feature>
<reference evidence="6" key="2">
    <citation type="submission" date="2025-08" db="UniProtKB">
        <authorList>
            <consortium name="Ensembl"/>
        </authorList>
    </citation>
    <scope>IDENTIFICATION</scope>
</reference>
<feature type="compositionally biased region" description="Polar residues" evidence="4">
    <location>
        <begin position="820"/>
        <end position="846"/>
    </location>
</feature>
<dbReference type="GO" id="GO:0019901">
    <property type="term" value="F:protein kinase binding"/>
    <property type="evidence" value="ECO:0007669"/>
    <property type="project" value="TreeGrafter"/>
</dbReference>
<reference evidence="6 7" key="1">
    <citation type="submission" date="2019-04" db="EMBL/GenBank/DDBJ databases">
        <authorList>
            <consortium name="Wellcome Sanger Institute Data Sharing"/>
        </authorList>
    </citation>
    <scope>NUCLEOTIDE SEQUENCE [LARGE SCALE GENOMIC DNA]</scope>
</reference>
<feature type="region of interest" description="Disordered" evidence="4">
    <location>
        <begin position="521"/>
        <end position="557"/>
    </location>
</feature>
<name>A0A8C9VUH4_SCLFO</name>
<dbReference type="SUPFAM" id="SSF56024">
    <property type="entry name" value="Phospholipase D/nuclease"/>
    <property type="match status" value="1"/>
</dbReference>
<dbReference type="PANTHER" id="PTHR16181">
    <property type="entry name" value="PROTEIN FAM83A-RELATED"/>
    <property type="match status" value="1"/>
</dbReference>
<dbReference type="Proteomes" id="UP000694397">
    <property type="component" value="Chromosome 4"/>
</dbReference>
<feature type="compositionally biased region" description="Polar residues" evidence="4">
    <location>
        <begin position="691"/>
        <end position="708"/>
    </location>
</feature>
<dbReference type="InterPro" id="IPR050944">
    <property type="entry name" value="FAM83"/>
</dbReference>
<dbReference type="PANTHER" id="PTHR16181:SF29">
    <property type="entry name" value="PROTEIN FAM83A-RELATED"/>
    <property type="match status" value="1"/>
</dbReference>
<feature type="domain" description="Scaffolding anchor of CK1" evidence="5">
    <location>
        <begin position="17"/>
        <end position="282"/>
    </location>
</feature>
<dbReference type="Gene3D" id="3.30.870.10">
    <property type="entry name" value="Endonuclease Chain A"/>
    <property type="match status" value="1"/>
</dbReference>
<evidence type="ECO:0000256" key="2">
    <source>
        <dbReference type="ARBA" id="ARBA00006937"/>
    </source>
</evidence>
<dbReference type="Pfam" id="PF07894">
    <property type="entry name" value="SACK1"/>
    <property type="match status" value="1"/>
</dbReference>
<keyword evidence="7" id="KW-1185">Reference proteome</keyword>
<evidence type="ECO:0000313" key="6">
    <source>
        <dbReference type="Ensembl" id="ENSSFOP00015064900.1"/>
    </source>
</evidence>
<gene>
    <name evidence="6" type="primary">FAM83B</name>
    <name evidence="6" type="synonym">fam83b</name>
</gene>
<dbReference type="Ensembl" id="ENSSFOT00015059183.1">
    <property type="protein sequence ID" value="ENSSFOP00015064900.1"/>
    <property type="gene ID" value="ENSSFOG00015029282.1"/>
</dbReference>
<evidence type="ECO:0000256" key="1">
    <source>
        <dbReference type="ARBA" id="ARBA00004496"/>
    </source>
</evidence>
<feature type="region of interest" description="Disordered" evidence="4">
    <location>
        <begin position="743"/>
        <end position="770"/>
    </location>
</feature>
<evidence type="ECO:0000313" key="7">
    <source>
        <dbReference type="Proteomes" id="UP000694397"/>
    </source>
</evidence>
<comment type="subcellular location">
    <subcellularLocation>
        <location evidence="1">Cytoplasm</location>
    </subcellularLocation>
</comment>
<protein>
    <submittedName>
        <fullName evidence="6">Family with sequence similarity 83 member B</fullName>
    </submittedName>
</protein>
<feature type="region of interest" description="Disordered" evidence="4">
    <location>
        <begin position="686"/>
        <end position="708"/>
    </location>
</feature>
<keyword evidence="3" id="KW-0963">Cytoplasm</keyword>
<sequence>MKASVSLSSSLRTELRPEDIVQPHYKESYRLAIDALVNGGREEYQELLKGERIGEFLSEDELLFITENAERPANTSQSEDEGDTSNEAPSSGTYWPVHSDVETPDLELGWPEVIHEKIQTNINLLFHPPRQNCPTIKEVIRKHIQEARKVIGIAMDVFTDVDIFKEIVDASVRGVSVYVLLDDFQFKSFLSMAEKQNVQIQHLRNMRVRTVKGQEYLCRTGAKFHGTMQQKFMLIDCHTVVYGSYSFMWSYEKINLSMVQVITGKLVESYDEEFRMLFARSTVPPALSPPQPILREARHLSGQPFERRDQLRHTLDAVYMRTCGSQARLKNPLGDFEQEIYDTGPFSQRLTNGHVVQNRIHQFQPAETNNFLKRHSYAGERNENSYIPNPMTYGASNWNVARECNQFGAPGRGGLLSRGMEHPLQSMRLNQNYNRGTNARQSFHGNDKQMVSMQQNLPSLERTTKSFLRTWRIESYLNNNDPPIADSSEYLDHCEGLDAQHSSYLHSRLKSSLVFKSTIPEQPESSSYTSTSQTSTLQGDSPSIHSNSTVQSSTQRIPTVGVGNRMMHDDFMLKRRSLQILDDPRNNFYNGYNPAIYASLGRTKGGLSVKNPEVFHDDRFKRYSLVDPRPNTAYVTNKESSSHMYGMLRSGQVGTAILKETDRYLPNLKEDHRSVSHCDVKKFGETKDHSSTIWQEPPSRTVSATALSTSSQEQALKSSSASSPHFFQKSSKKIISLFNIPEKNQKMGGSSNAQFSEEEVKRSGKNKSIYGSTASSIKSVESNSQHKGNGGFFLNENHFVKDIGLSSTPRFSTEELHHNSAPSDTSREQQTPSSTSVNSRLTPSSDFRQREAKGEKRLYSRFEPFCSFEKKLSDKQPTVSAHLPPFERHKSLISHNARGTFVSDHHASLRNHSLGQHDNKFGRFIQRVGNFIHKNK</sequence>
<organism evidence="6 7">
    <name type="scientific">Scleropages formosus</name>
    <name type="common">Asian bonytongue</name>
    <name type="synonym">Osteoglossum formosum</name>
    <dbReference type="NCBI Taxonomy" id="113540"/>
    <lineage>
        <taxon>Eukaryota</taxon>
        <taxon>Metazoa</taxon>
        <taxon>Chordata</taxon>
        <taxon>Craniata</taxon>
        <taxon>Vertebrata</taxon>
        <taxon>Euteleostomi</taxon>
        <taxon>Actinopterygii</taxon>
        <taxon>Neopterygii</taxon>
        <taxon>Teleostei</taxon>
        <taxon>Osteoglossocephala</taxon>
        <taxon>Osteoglossomorpha</taxon>
        <taxon>Osteoglossiformes</taxon>
        <taxon>Osteoglossidae</taxon>
        <taxon>Scleropages</taxon>
    </lineage>
</organism>
<evidence type="ECO:0000256" key="4">
    <source>
        <dbReference type="SAM" id="MobiDB-lite"/>
    </source>
</evidence>
<dbReference type="GO" id="GO:0005737">
    <property type="term" value="C:cytoplasm"/>
    <property type="evidence" value="ECO:0007669"/>
    <property type="project" value="UniProtKB-SubCell"/>
</dbReference>
<dbReference type="GO" id="GO:0007165">
    <property type="term" value="P:signal transduction"/>
    <property type="evidence" value="ECO:0007669"/>
    <property type="project" value="TreeGrafter"/>
</dbReference>
<reference evidence="6" key="3">
    <citation type="submission" date="2025-09" db="UniProtKB">
        <authorList>
            <consortium name="Ensembl"/>
        </authorList>
    </citation>
    <scope>IDENTIFICATION</scope>
</reference>
<evidence type="ECO:0000259" key="5">
    <source>
        <dbReference type="Pfam" id="PF07894"/>
    </source>
</evidence>
<accession>A0A8C9VUH4</accession>
<comment type="similarity">
    <text evidence="2">Belongs to the FAM83 family.</text>
</comment>
<dbReference type="OrthoDB" id="8443577at2759"/>